<dbReference type="InterPro" id="IPR029063">
    <property type="entry name" value="SAM-dependent_MTases_sf"/>
</dbReference>
<reference evidence="3" key="1">
    <citation type="journal article" date="2018" name="Algal Res.">
        <title>Characterization of plant carbon substrate utilization by Auxenochlorella protothecoides.</title>
        <authorList>
            <person name="Vogler B.W."/>
            <person name="Starkenburg S.R."/>
            <person name="Sudasinghe N."/>
            <person name="Schambach J.Y."/>
            <person name="Rollin J.A."/>
            <person name="Pattathil S."/>
            <person name="Barry A.N."/>
        </authorList>
    </citation>
    <scope>NUCLEOTIDE SEQUENCE [LARGE SCALE GENOMIC DNA]</scope>
    <source>
        <strain evidence="3">UTEX 25</strain>
    </source>
</reference>
<dbReference type="EMBL" id="QOKY01000128">
    <property type="protein sequence ID" value="RMZ57416.1"/>
    <property type="molecule type" value="Genomic_DNA"/>
</dbReference>
<evidence type="ECO:0000256" key="1">
    <source>
        <dbReference type="SAM" id="MobiDB-lite"/>
    </source>
</evidence>
<dbReference type="InterPro" id="IPR011990">
    <property type="entry name" value="TPR-like_helical_dom_sf"/>
</dbReference>
<comment type="caution">
    <text evidence="2">The sequence shown here is derived from an EMBL/GenBank/DDBJ whole genome shotgun (WGS) entry which is preliminary data.</text>
</comment>
<protein>
    <submittedName>
        <fullName evidence="2">Uncharacterized protein</fullName>
    </submittedName>
</protein>
<dbReference type="PANTHER" id="PTHR14614">
    <property type="entry name" value="HEPATOCELLULAR CARCINOMA-ASSOCIATED ANTIGEN"/>
    <property type="match status" value="1"/>
</dbReference>
<proteinExistence type="predicted"/>
<name>A0A3M7L7E7_AUXPR</name>
<gene>
    <name evidence="2" type="ORF">APUTEX25_004250</name>
</gene>
<dbReference type="Proteomes" id="UP000279271">
    <property type="component" value="Unassembled WGS sequence"/>
</dbReference>
<evidence type="ECO:0000313" key="3">
    <source>
        <dbReference type="Proteomes" id="UP000279271"/>
    </source>
</evidence>
<dbReference type="Pfam" id="PF10294">
    <property type="entry name" value="Methyltransf_16"/>
    <property type="match status" value="1"/>
</dbReference>
<dbReference type="InterPro" id="IPR019410">
    <property type="entry name" value="Methyltransf_16"/>
</dbReference>
<evidence type="ECO:0000313" key="2">
    <source>
        <dbReference type="EMBL" id="RMZ57416.1"/>
    </source>
</evidence>
<sequence length="598" mass="62689">MATSEADPDTALGDTSACSLDVAADLAEAGDFQGAIPMLRAATHNPHPAKAWEMLSQCLTAVDDHIAALDAATSAVAADPGWHVTLRTLGRCRLNLGDLEGAAAALSAACRGAGPSGDEESRADLEHVGRLLQRRVGHAIGIPGLVLANTAGEGPSGLVWDAGRVLAAWLVQAYAPWVERAGAAGAGNAANLLQHVTLLELGSGTGVVGLSAACLGARVTLTDLPEAAAALRANAAANRALVERGGGSVAVRPLAWQEAEGSAVAAEGYDLVLGADLVYNDAGLGALEAALRALFCGGPRERRPSAFLYAHKARHPGLDAGLVRMLDGVGLWHEVLARQPQDKVTIYLCTECAVGAYFKSEQEAELQRHRDRLVREGAIDKAVPRSDPKSVLPEVLQQQARIDDPHAAQRKAFHRRVKGSLPPLTPEERYRFRMAGAGPGAGLGHIPRLSLGRDRFNIPQGSGAGQAEAPVRALSPEAVEVARRTYVAGLRALVYGTLLGFGALALAGTYVAQAMELGQPGADAGRSVRSALEPTTRRLRDGAARLRAALGGWAARESGESEPRSEFQQRMMARYNPGSLGGRGDGEFRAPGREWREP</sequence>
<accession>A0A3M7L7E7</accession>
<feature type="region of interest" description="Disordered" evidence="1">
    <location>
        <begin position="575"/>
        <end position="598"/>
    </location>
</feature>
<dbReference type="Gene3D" id="1.25.40.10">
    <property type="entry name" value="Tetratricopeptide repeat domain"/>
    <property type="match status" value="1"/>
</dbReference>
<dbReference type="SUPFAM" id="SSF53335">
    <property type="entry name" value="S-adenosyl-L-methionine-dependent methyltransferases"/>
    <property type="match status" value="1"/>
</dbReference>
<dbReference type="PANTHER" id="PTHR14614:SF132">
    <property type="entry name" value="PROTEIN-LYSINE METHYLTRANSFERASE C42C1.13"/>
    <property type="match status" value="1"/>
</dbReference>
<feature type="compositionally biased region" description="Basic and acidic residues" evidence="1">
    <location>
        <begin position="584"/>
        <end position="598"/>
    </location>
</feature>
<dbReference type="AlphaFoldDB" id="A0A3M7L7E7"/>
<dbReference type="Gene3D" id="3.40.50.150">
    <property type="entry name" value="Vaccinia Virus protein VP39"/>
    <property type="match status" value="1"/>
</dbReference>
<dbReference type="SUPFAM" id="SSF48452">
    <property type="entry name" value="TPR-like"/>
    <property type="match status" value="1"/>
</dbReference>
<organism evidence="2 3">
    <name type="scientific">Auxenochlorella protothecoides</name>
    <name type="common">Green microalga</name>
    <name type="synonym">Chlorella protothecoides</name>
    <dbReference type="NCBI Taxonomy" id="3075"/>
    <lineage>
        <taxon>Eukaryota</taxon>
        <taxon>Viridiplantae</taxon>
        <taxon>Chlorophyta</taxon>
        <taxon>core chlorophytes</taxon>
        <taxon>Trebouxiophyceae</taxon>
        <taxon>Chlorellales</taxon>
        <taxon>Chlorellaceae</taxon>
        <taxon>Auxenochlorella</taxon>
    </lineage>
</organism>